<protein>
    <submittedName>
        <fullName evidence="1">Uncharacterized protein</fullName>
    </submittedName>
</protein>
<dbReference type="VEuPathDB" id="TrichDB:TRFO_38517"/>
<dbReference type="EMBL" id="MLAK01001250">
    <property type="protein sequence ID" value="OHS95355.1"/>
    <property type="molecule type" value="Genomic_DNA"/>
</dbReference>
<proteinExistence type="predicted"/>
<dbReference type="AlphaFoldDB" id="A0A1J4JCH5"/>
<keyword evidence="2" id="KW-1185">Reference proteome</keyword>
<evidence type="ECO:0000313" key="2">
    <source>
        <dbReference type="Proteomes" id="UP000179807"/>
    </source>
</evidence>
<reference evidence="1" key="1">
    <citation type="submission" date="2016-10" db="EMBL/GenBank/DDBJ databases">
        <authorList>
            <person name="Benchimol M."/>
            <person name="Almeida L.G."/>
            <person name="Vasconcelos A.T."/>
            <person name="Perreira-Neves A."/>
            <person name="Rosa I.A."/>
            <person name="Tasca T."/>
            <person name="Bogo M.R."/>
            <person name="de Souza W."/>
        </authorList>
    </citation>
    <scope>NUCLEOTIDE SEQUENCE [LARGE SCALE GENOMIC DNA]</scope>
    <source>
        <strain evidence="1">K</strain>
    </source>
</reference>
<organism evidence="1 2">
    <name type="scientific">Tritrichomonas foetus</name>
    <dbReference type="NCBI Taxonomy" id="1144522"/>
    <lineage>
        <taxon>Eukaryota</taxon>
        <taxon>Metamonada</taxon>
        <taxon>Parabasalia</taxon>
        <taxon>Tritrichomonadida</taxon>
        <taxon>Tritrichomonadidae</taxon>
        <taxon>Tritrichomonas</taxon>
    </lineage>
</organism>
<evidence type="ECO:0000313" key="1">
    <source>
        <dbReference type="EMBL" id="OHS95355.1"/>
    </source>
</evidence>
<dbReference type="Proteomes" id="UP000179807">
    <property type="component" value="Unassembled WGS sequence"/>
</dbReference>
<sequence>MNQTLTNLYSKYIERRETAIALLSSVSEEFYYYHKYLVVKTKMKQDLSDEFVQHFEICKEILNEKWENNDSKDIRLFITNIHKLKCSLQRMSKLCQTIYYGAILLPHEDTKSSFNKTENRDMKAKFLFIRFFSLFDVTAEFNIFEKFNVDPESVKFEKVFDEEAHE</sequence>
<dbReference type="GeneID" id="94846793"/>
<gene>
    <name evidence="1" type="ORF">TRFO_38517</name>
</gene>
<accession>A0A1J4JCH5</accession>
<comment type="caution">
    <text evidence="1">The sequence shown here is derived from an EMBL/GenBank/DDBJ whole genome shotgun (WGS) entry which is preliminary data.</text>
</comment>
<dbReference type="RefSeq" id="XP_068348492.1">
    <property type="nucleotide sequence ID" value="XM_068512089.1"/>
</dbReference>
<name>A0A1J4JCH5_9EUKA</name>